<dbReference type="EMBL" id="CM042029">
    <property type="protein sequence ID" value="KAI3793085.1"/>
    <property type="molecule type" value="Genomic_DNA"/>
</dbReference>
<evidence type="ECO:0000313" key="1">
    <source>
        <dbReference type="EMBL" id="KAI3793085.1"/>
    </source>
</evidence>
<accession>A0ACB9HD44</accession>
<reference evidence="2" key="1">
    <citation type="journal article" date="2022" name="Mol. Ecol. Resour.">
        <title>The genomes of chicory, endive, great burdock and yacon provide insights into Asteraceae palaeo-polyploidization history and plant inulin production.</title>
        <authorList>
            <person name="Fan W."/>
            <person name="Wang S."/>
            <person name="Wang H."/>
            <person name="Wang A."/>
            <person name="Jiang F."/>
            <person name="Liu H."/>
            <person name="Zhao H."/>
            <person name="Xu D."/>
            <person name="Zhang Y."/>
        </authorList>
    </citation>
    <scope>NUCLEOTIDE SEQUENCE [LARGE SCALE GENOMIC DNA]</scope>
    <source>
        <strain evidence="2">cv. Yunnan</strain>
    </source>
</reference>
<evidence type="ECO:0000313" key="2">
    <source>
        <dbReference type="Proteomes" id="UP001056120"/>
    </source>
</evidence>
<keyword evidence="2" id="KW-1185">Reference proteome</keyword>
<dbReference type="Proteomes" id="UP001056120">
    <property type="component" value="Linkage Group LG12"/>
</dbReference>
<sequence length="273" mass="30439">MIEAAAAIAVVSPITGELIPVHEMYKHMRISVNDPKYKEQKERLFGKIRETTLAQDDVISRSIVGLARTRPDIFGTTEEEFSNAVTAEIQSKNGVLGFYWHMATQAMSAQEPEPKRQRLDDSLLFPENQFLAQHPGPVCISVWVPEKGQMLELSVESLSESVSSLKEKIAGEIEKAPPANKLKLSGTADHNALEISINDVSDHSKLKNEQHHVAYVCVLMKLFQRLTDSWTPKDLRKWLIWQSDIGEIVELSSDPFVVSGLKLVKSESAYGGA</sequence>
<protein>
    <submittedName>
        <fullName evidence="1">Uncharacterized protein</fullName>
    </submittedName>
</protein>
<comment type="caution">
    <text evidence="1">The sequence shown here is derived from an EMBL/GenBank/DDBJ whole genome shotgun (WGS) entry which is preliminary data.</text>
</comment>
<reference evidence="1 2" key="2">
    <citation type="journal article" date="2022" name="Mol. Ecol. Resour.">
        <title>The genomes of chicory, endive, great burdock and yacon provide insights into Asteraceae paleo-polyploidization history and plant inulin production.</title>
        <authorList>
            <person name="Fan W."/>
            <person name="Wang S."/>
            <person name="Wang H."/>
            <person name="Wang A."/>
            <person name="Jiang F."/>
            <person name="Liu H."/>
            <person name="Zhao H."/>
            <person name="Xu D."/>
            <person name="Zhang Y."/>
        </authorList>
    </citation>
    <scope>NUCLEOTIDE SEQUENCE [LARGE SCALE GENOMIC DNA]</scope>
    <source>
        <strain evidence="2">cv. Yunnan</strain>
        <tissue evidence="1">Leaves</tissue>
    </source>
</reference>
<name>A0ACB9HD44_9ASTR</name>
<gene>
    <name evidence="1" type="ORF">L1987_35698</name>
</gene>
<organism evidence="1 2">
    <name type="scientific">Smallanthus sonchifolius</name>
    <dbReference type="NCBI Taxonomy" id="185202"/>
    <lineage>
        <taxon>Eukaryota</taxon>
        <taxon>Viridiplantae</taxon>
        <taxon>Streptophyta</taxon>
        <taxon>Embryophyta</taxon>
        <taxon>Tracheophyta</taxon>
        <taxon>Spermatophyta</taxon>
        <taxon>Magnoliopsida</taxon>
        <taxon>eudicotyledons</taxon>
        <taxon>Gunneridae</taxon>
        <taxon>Pentapetalae</taxon>
        <taxon>asterids</taxon>
        <taxon>campanulids</taxon>
        <taxon>Asterales</taxon>
        <taxon>Asteraceae</taxon>
        <taxon>Asteroideae</taxon>
        <taxon>Heliantheae alliance</taxon>
        <taxon>Millerieae</taxon>
        <taxon>Smallanthus</taxon>
    </lineage>
</organism>
<proteinExistence type="predicted"/>